<keyword evidence="3" id="KW-0630">Potassium</keyword>
<name>A0A381T586_9ZZZZ</name>
<gene>
    <name evidence="6" type="ORF">METZ01_LOCUS64204</name>
</gene>
<dbReference type="EMBL" id="UINC01004045">
    <property type="protein sequence ID" value="SVA11350.1"/>
    <property type="molecule type" value="Genomic_DNA"/>
</dbReference>
<organism evidence="6">
    <name type="scientific">marine metagenome</name>
    <dbReference type="NCBI Taxonomy" id="408172"/>
    <lineage>
        <taxon>unclassified sequences</taxon>
        <taxon>metagenomes</taxon>
        <taxon>ecological metagenomes</taxon>
    </lineage>
</organism>
<dbReference type="PANTHER" id="PTHR43833:SF5">
    <property type="entry name" value="TRK SYSTEM POTASSIUM UPTAKE PROTEIN TRKA"/>
    <property type="match status" value="1"/>
</dbReference>
<keyword evidence="2" id="KW-0633">Potassium transport</keyword>
<feature type="domain" description="RCK N-terminal" evidence="5">
    <location>
        <begin position="16"/>
        <end position="142"/>
    </location>
</feature>
<evidence type="ECO:0000256" key="3">
    <source>
        <dbReference type="ARBA" id="ARBA00022958"/>
    </source>
</evidence>
<dbReference type="PROSITE" id="PS51201">
    <property type="entry name" value="RCK_N"/>
    <property type="match status" value="1"/>
</dbReference>
<dbReference type="InterPro" id="IPR006036">
    <property type="entry name" value="K_uptake_TrkA"/>
</dbReference>
<dbReference type="Pfam" id="PF02254">
    <property type="entry name" value="TrkA_N"/>
    <property type="match status" value="1"/>
</dbReference>
<evidence type="ECO:0000259" key="5">
    <source>
        <dbReference type="PROSITE" id="PS51201"/>
    </source>
</evidence>
<dbReference type="InterPro" id="IPR050721">
    <property type="entry name" value="Trk_Ktr_HKT_K-transport"/>
</dbReference>
<dbReference type="InterPro" id="IPR036291">
    <property type="entry name" value="NAD(P)-bd_dom_sf"/>
</dbReference>
<evidence type="ECO:0000256" key="4">
    <source>
        <dbReference type="ARBA" id="ARBA00023065"/>
    </source>
</evidence>
<dbReference type="GO" id="GO:0015079">
    <property type="term" value="F:potassium ion transmembrane transporter activity"/>
    <property type="evidence" value="ECO:0007669"/>
    <property type="project" value="InterPro"/>
</dbReference>
<dbReference type="Gene3D" id="3.40.50.720">
    <property type="entry name" value="NAD(P)-binding Rossmann-like Domain"/>
    <property type="match status" value="1"/>
</dbReference>
<proteinExistence type="predicted"/>
<dbReference type="SUPFAM" id="SSF51735">
    <property type="entry name" value="NAD(P)-binding Rossmann-fold domains"/>
    <property type="match status" value="1"/>
</dbReference>
<dbReference type="GO" id="GO:0005886">
    <property type="term" value="C:plasma membrane"/>
    <property type="evidence" value="ECO:0007669"/>
    <property type="project" value="InterPro"/>
</dbReference>
<dbReference type="AlphaFoldDB" id="A0A381T586"/>
<keyword evidence="1" id="KW-0813">Transport</keyword>
<reference evidence="6" key="1">
    <citation type="submission" date="2018-05" db="EMBL/GenBank/DDBJ databases">
        <authorList>
            <person name="Lanie J.A."/>
            <person name="Ng W.-L."/>
            <person name="Kazmierczak K.M."/>
            <person name="Andrzejewski T.M."/>
            <person name="Davidsen T.M."/>
            <person name="Wayne K.J."/>
            <person name="Tettelin H."/>
            <person name="Glass J.I."/>
            <person name="Rusch D."/>
            <person name="Podicherti R."/>
            <person name="Tsui H.-C.T."/>
            <person name="Winkler M.E."/>
        </authorList>
    </citation>
    <scope>NUCLEOTIDE SEQUENCE</scope>
</reference>
<evidence type="ECO:0000256" key="1">
    <source>
        <dbReference type="ARBA" id="ARBA00022448"/>
    </source>
</evidence>
<evidence type="ECO:0000256" key="2">
    <source>
        <dbReference type="ARBA" id="ARBA00022538"/>
    </source>
</evidence>
<dbReference type="PRINTS" id="PR00335">
    <property type="entry name" value="KUPTAKETRKA"/>
</dbReference>
<dbReference type="InterPro" id="IPR003148">
    <property type="entry name" value="RCK_N"/>
</dbReference>
<keyword evidence="4" id="KW-0406">Ion transport</keyword>
<dbReference type="PANTHER" id="PTHR43833">
    <property type="entry name" value="POTASSIUM CHANNEL PROTEIN 2-RELATED-RELATED"/>
    <property type="match status" value="1"/>
</dbReference>
<evidence type="ECO:0000313" key="6">
    <source>
        <dbReference type="EMBL" id="SVA11350.1"/>
    </source>
</evidence>
<accession>A0A381T586</accession>
<protein>
    <recommendedName>
        <fullName evidence="5">RCK N-terminal domain-containing protein</fullName>
    </recommendedName>
</protein>
<sequence>MIQTSDGNLNSGVQRLKRIAVIGCGSLGTQIAIELSSSGNIVIVIDKDPKSFSALPTHLLESSRVVTAIGDGTQEISLRQAGVQDVDLLIAATTRASVNLMSGQLARHVMRIPVVVCLVNDSKLLSIYENLGIKVINPDNLLMEAIKSGLD</sequence>